<accession>A0AAD2D981</accession>
<gene>
    <name evidence="1" type="ORF">ECRASSUSDP1_LOCUS27237</name>
</gene>
<proteinExistence type="predicted"/>
<name>A0AAD2D981_EUPCR</name>
<comment type="caution">
    <text evidence="1">The sequence shown here is derived from an EMBL/GenBank/DDBJ whole genome shotgun (WGS) entry which is preliminary data.</text>
</comment>
<evidence type="ECO:0000313" key="2">
    <source>
        <dbReference type="Proteomes" id="UP001295684"/>
    </source>
</evidence>
<dbReference type="AlphaFoldDB" id="A0AAD2D981"/>
<dbReference type="Proteomes" id="UP001295684">
    <property type="component" value="Unassembled WGS sequence"/>
</dbReference>
<dbReference type="EMBL" id="CAMPGE010028100">
    <property type="protein sequence ID" value="CAI2385657.1"/>
    <property type="molecule type" value="Genomic_DNA"/>
</dbReference>
<sequence length="247" mass="28802">MSLLIQTREINYKICKDVYEDTHSHEIYAEPLIYDSEQHYDQFRLYFNKSQDLNFLRKLRLIKLFNTNAVVFDNTSDKNKNITKLLNSSFPSKAKEFLFVGSCRNSIKFSKYCDPFCRISSRIVRKVFFSKLVINEHQLKKLMVSSRHVLTIRLVSCKLLINKVIDFSKVLKGTKVQKIDLTCCGKESESDWKTNPEQFSTLIQSLATSEDLKLTLSTLCLMFCEISISEAYRILKLHNFSSTKIIC</sequence>
<evidence type="ECO:0000313" key="1">
    <source>
        <dbReference type="EMBL" id="CAI2385657.1"/>
    </source>
</evidence>
<protein>
    <submittedName>
        <fullName evidence="1">Uncharacterized protein</fullName>
    </submittedName>
</protein>
<keyword evidence="2" id="KW-1185">Reference proteome</keyword>
<reference evidence="1" key="1">
    <citation type="submission" date="2023-07" db="EMBL/GenBank/DDBJ databases">
        <authorList>
            <consortium name="AG Swart"/>
            <person name="Singh M."/>
            <person name="Singh A."/>
            <person name="Seah K."/>
            <person name="Emmerich C."/>
        </authorList>
    </citation>
    <scope>NUCLEOTIDE SEQUENCE</scope>
    <source>
        <strain evidence="1">DP1</strain>
    </source>
</reference>
<organism evidence="1 2">
    <name type="scientific">Euplotes crassus</name>
    <dbReference type="NCBI Taxonomy" id="5936"/>
    <lineage>
        <taxon>Eukaryota</taxon>
        <taxon>Sar</taxon>
        <taxon>Alveolata</taxon>
        <taxon>Ciliophora</taxon>
        <taxon>Intramacronucleata</taxon>
        <taxon>Spirotrichea</taxon>
        <taxon>Hypotrichia</taxon>
        <taxon>Euplotida</taxon>
        <taxon>Euplotidae</taxon>
        <taxon>Moneuplotes</taxon>
    </lineage>
</organism>